<evidence type="ECO:0000256" key="2">
    <source>
        <dbReference type="ARBA" id="ARBA00022801"/>
    </source>
</evidence>
<name>A0A5B8NN11_9CHRO</name>
<dbReference type="GO" id="GO:0005737">
    <property type="term" value="C:cytoplasm"/>
    <property type="evidence" value="ECO:0007669"/>
    <property type="project" value="TreeGrafter"/>
</dbReference>
<evidence type="ECO:0000313" key="5">
    <source>
        <dbReference type="EMBL" id="QDZ40337.1"/>
    </source>
</evidence>
<sequence>MGRGDQIYTLQHFINLEGLYEHHGVDCGDGTVIHLRKKNEIITRSPFQEFTGGKKVYVKNYPLSFVPDVVVRRAYSRLGEDAQYNLLFNNCEHFATWCKLGYAYSQQVRDFIPMMSRLQVEGLSEPVKEALKQAKQHDQQQMVNEALGEIQRVWDQIQPRYKKALSEAKTWQKVAWKALQEGKEDVAKAALRRKLNYKKTAEKDEKQLDKLAQMTETLLKSRSFPQ</sequence>
<dbReference type="EMBL" id="CP042326">
    <property type="protein sequence ID" value="QDZ40337.1"/>
    <property type="molecule type" value="Genomic_DNA"/>
</dbReference>
<evidence type="ECO:0000256" key="1">
    <source>
        <dbReference type="ARBA" id="ARBA00022679"/>
    </source>
</evidence>
<dbReference type="PANTHER" id="PTHR13943">
    <property type="entry name" value="HRAS-LIKE SUPPRESSOR - RELATED"/>
    <property type="match status" value="1"/>
</dbReference>
<evidence type="ECO:0000256" key="3">
    <source>
        <dbReference type="ARBA" id="ARBA00023098"/>
    </source>
</evidence>
<dbReference type="InterPro" id="IPR007053">
    <property type="entry name" value="LRAT_dom"/>
</dbReference>
<dbReference type="Pfam" id="PF04970">
    <property type="entry name" value="LRAT"/>
    <property type="match status" value="1"/>
</dbReference>
<dbReference type="KEGG" id="enn:FRE64_10470"/>
<dbReference type="GO" id="GO:0070292">
    <property type="term" value="P:N-acylphosphatidylethanolamine metabolic process"/>
    <property type="evidence" value="ECO:0007669"/>
    <property type="project" value="TreeGrafter"/>
</dbReference>
<dbReference type="InterPro" id="IPR051496">
    <property type="entry name" value="H-rev107_PLA/AT"/>
</dbReference>
<dbReference type="PROSITE" id="PS51934">
    <property type="entry name" value="LRAT"/>
    <property type="match status" value="1"/>
</dbReference>
<evidence type="ECO:0000259" key="4">
    <source>
        <dbReference type="PROSITE" id="PS51934"/>
    </source>
</evidence>
<keyword evidence="6" id="KW-1185">Reference proteome</keyword>
<keyword evidence="2" id="KW-0378">Hydrolase</keyword>
<dbReference type="PANTHER" id="PTHR13943:SF77">
    <property type="entry name" value="LRAT DOMAIN-CONTAINING PROTEIN"/>
    <property type="match status" value="1"/>
</dbReference>
<accession>A0A5B8NN11</accession>
<keyword evidence="3" id="KW-0443">Lipid metabolism</keyword>
<dbReference type="GO" id="GO:0004623">
    <property type="term" value="F:phospholipase A2 activity"/>
    <property type="evidence" value="ECO:0007669"/>
    <property type="project" value="TreeGrafter"/>
</dbReference>
<organism evidence="5 6">
    <name type="scientific">Euhalothece natronophila Z-M001</name>
    <dbReference type="NCBI Taxonomy" id="522448"/>
    <lineage>
        <taxon>Bacteria</taxon>
        <taxon>Bacillati</taxon>
        <taxon>Cyanobacteriota</taxon>
        <taxon>Cyanophyceae</taxon>
        <taxon>Oscillatoriophycideae</taxon>
        <taxon>Chroococcales</taxon>
        <taxon>Halothecacae</taxon>
        <taxon>Halothece cluster</taxon>
        <taxon>Euhalothece</taxon>
    </lineage>
</organism>
<proteinExistence type="predicted"/>
<evidence type="ECO:0000313" key="6">
    <source>
        <dbReference type="Proteomes" id="UP000318453"/>
    </source>
</evidence>
<feature type="domain" description="LRAT" evidence="4">
    <location>
        <begin position="12"/>
        <end position="107"/>
    </location>
</feature>
<dbReference type="GO" id="GO:0016410">
    <property type="term" value="F:N-acyltransferase activity"/>
    <property type="evidence" value="ECO:0007669"/>
    <property type="project" value="TreeGrafter"/>
</dbReference>
<dbReference type="AlphaFoldDB" id="A0A5B8NN11"/>
<reference evidence="5" key="1">
    <citation type="submission" date="2019-08" db="EMBL/GenBank/DDBJ databases">
        <title>Carotenoids and Carotenoid Binding Proteins in the Halophilic Cyanobacterium Euhalothece sp. ZM00.</title>
        <authorList>
            <person name="Cho S.M."/>
            <person name="Song J.Y."/>
            <person name="Park Y.-I."/>
        </authorList>
    </citation>
    <scope>NUCLEOTIDE SEQUENCE [LARGE SCALE GENOMIC DNA]</scope>
    <source>
        <strain evidence="5">Z-M001</strain>
    </source>
</reference>
<dbReference type="Gene3D" id="3.90.1720.10">
    <property type="entry name" value="endopeptidase domain like (from Nostoc punctiforme)"/>
    <property type="match status" value="1"/>
</dbReference>
<dbReference type="OrthoDB" id="9812095at2"/>
<dbReference type="GO" id="GO:0008970">
    <property type="term" value="F:phospholipase A1 activity"/>
    <property type="evidence" value="ECO:0007669"/>
    <property type="project" value="TreeGrafter"/>
</dbReference>
<gene>
    <name evidence="5" type="ORF">FRE64_10470</name>
</gene>
<dbReference type="RefSeq" id="WP_146296020.1">
    <property type="nucleotide sequence ID" value="NZ_CP042326.1"/>
</dbReference>
<dbReference type="Proteomes" id="UP000318453">
    <property type="component" value="Chromosome"/>
</dbReference>
<keyword evidence="1" id="KW-0808">Transferase</keyword>
<protein>
    <submittedName>
        <fullName evidence="5">NC domain-containing protein</fullName>
    </submittedName>
</protein>